<evidence type="ECO:0000256" key="5">
    <source>
        <dbReference type="SAM" id="Phobius"/>
    </source>
</evidence>
<feature type="transmembrane region" description="Helical" evidence="5">
    <location>
        <begin position="392"/>
        <end position="415"/>
    </location>
</feature>
<dbReference type="Pfam" id="PF07690">
    <property type="entry name" value="MFS_1"/>
    <property type="match status" value="1"/>
</dbReference>
<name>A0A8J7PVW4_9PROT</name>
<keyword evidence="2 5" id="KW-0812">Transmembrane</keyword>
<accession>A0A8J7PVW4</accession>
<proteinExistence type="predicted"/>
<dbReference type="SUPFAM" id="SSF103473">
    <property type="entry name" value="MFS general substrate transporter"/>
    <property type="match status" value="1"/>
</dbReference>
<dbReference type="InterPro" id="IPR020846">
    <property type="entry name" value="MFS_dom"/>
</dbReference>
<dbReference type="PROSITE" id="PS50850">
    <property type="entry name" value="MFS"/>
    <property type="match status" value="1"/>
</dbReference>
<protein>
    <submittedName>
        <fullName evidence="7">MFS transporter</fullName>
    </submittedName>
</protein>
<dbReference type="InterPro" id="IPR011701">
    <property type="entry name" value="MFS"/>
</dbReference>
<dbReference type="GO" id="GO:0022857">
    <property type="term" value="F:transmembrane transporter activity"/>
    <property type="evidence" value="ECO:0007669"/>
    <property type="project" value="InterPro"/>
</dbReference>
<feature type="transmembrane region" description="Helical" evidence="5">
    <location>
        <begin position="364"/>
        <end position="386"/>
    </location>
</feature>
<dbReference type="CDD" id="cd17370">
    <property type="entry name" value="MFS_MJ1317_like"/>
    <property type="match status" value="1"/>
</dbReference>
<dbReference type="AlphaFoldDB" id="A0A8J7PVW4"/>
<evidence type="ECO:0000313" key="7">
    <source>
        <dbReference type="EMBL" id="MBN9412879.1"/>
    </source>
</evidence>
<dbReference type="PANTHER" id="PTHR23518">
    <property type="entry name" value="C-METHYLTRANSFERASE"/>
    <property type="match status" value="1"/>
</dbReference>
<comment type="caution">
    <text evidence="7">The sequence shown here is derived from an EMBL/GenBank/DDBJ whole genome shotgun (WGS) entry which is preliminary data.</text>
</comment>
<dbReference type="EMBL" id="JAFKGL010000014">
    <property type="protein sequence ID" value="MBN9412879.1"/>
    <property type="molecule type" value="Genomic_DNA"/>
</dbReference>
<sequence length="427" mass="47333">MTTTHNKSSQEPSRSATTLAPIPKLVWTLGWMMFLVNLSFIMVYSYIGIYMKSLGVTMAWIGVVEGVAEGCSYLMKLLSGMFSDYLRRRKPVMLVGYTMLVLSRVIFSLAASFMPLFGARLVERLGNGIQSTPRDTMVADISPANRIGASYGLKRTLAQSGSLLGAIAGIGAMIWMGGDFKKVFQLAAIPAFIAFLILIFFVHEPKKFAHSAVSSEIPLPEQKNRSRMHWSNLPALGSSFWLLMLVASIFMLSRFSETFLTLHAYNNFGLQSEYVPTIMLIFNAGWCLSSYPVGVLADRMNRYWFLAMGIVFLILADHFLATANSLLWVYVGCFFWGIQYGVTQNIFLSLIAEIVPTDLRGTGFGCYYIICAISAYLADHLAGVISEYYGQVSAFSFSGVIATVSLLVLIIILGYKNNRKKKNALVS</sequence>
<gene>
    <name evidence="7" type="ORF">J0H12_02995</name>
</gene>
<dbReference type="GO" id="GO:0016020">
    <property type="term" value="C:membrane"/>
    <property type="evidence" value="ECO:0007669"/>
    <property type="project" value="UniProtKB-SubCell"/>
</dbReference>
<dbReference type="PANTHER" id="PTHR23518:SF2">
    <property type="entry name" value="MAJOR FACILITATOR SUPERFAMILY TRANSPORTER"/>
    <property type="match status" value="1"/>
</dbReference>
<feature type="transmembrane region" description="Helical" evidence="5">
    <location>
        <begin position="233"/>
        <end position="254"/>
    </location>
</feature>
<feature type="transmembrane region" description="Helical" evidence="5">
    <location>
        <begin position="54"/>
        <end position="75"/>
    </location>
</feature>
<evidence type="ECO:0000256" key="4">
    <source>
        <dbReference type="ARBA" id="ARBA00023136"/>
    </source>
</evidence>
<feature type="transmembrane region" description="Helical" evidence="5">
    <location>
        <begin position="274"/>
        <end position="296"/>
    </location>
</feature>
<feature type="transmembrane region" description="Helical" evidence="5">
    <location>
        <begin position="156"/>
        <end position="177"/>
    </location>
</feature>
<feature type="transmembrane region" description="Helical" evidence="5">
    <location>
        <begin position="95"/>
        <end position="117"/>
    </location>
</feature>
<dbReference type="Gene3D" id="1.20.1250.20">
    <property type="entry name" value="MFS general substrate transporter like domains"/>
    <property type="match status" value="2"/>
</dbReference>
<dbReference type="Proteomes" id="UP000664414">
    <property type="component" value="Unassembled WGS sequence"/>
</dbReference>
<feature type="transmembrane region" description="Helical" evidence="5">
    <location>
        <begin position="25"/>
        <end position="47"/>
    </location>
</feature>
<feature type="transmembrane region" description="Helical" evidence="5">
    <location>
        <begin position="303"/>
        <end position="321"/>
    </location>
</feature>
<dbReference type="InterPro" id="IPR036259">
    <property type="entry name" value="MFS_trans_sf"/>
</dbReference>
<keyword evidence="4 5" id="KW-0472">Membrane</keyword>
<reference evidence="7" key="1">
    <citation type="submission" date="2021-02" db="EMBL/GenBank/DDBJ databases">
        <title>Thiocyanate and organic carbon inputs drive convergent selection for specific autotrophic Afipia and Thiobacillus strains within complex microbiomes.</title>
        <authorList>
            <person name="Huddy R.J."/>
            <person name="Sachdeva R."/>
            <person name="Kadzinga F."/>
            <person name="Kantor R.S."/>
            <person name="Harrison S.T.L."/>
            <person name="Banfield J.F."/>
        </authorList>
    </citation>
    <scope>NUCLEOTIDE SEQUENCE</scope>
    <source>
        <strain evidence="7">SCN18_10_11_15_R4_P_38_20</strain>
    </source>
</reference>
<keyword evidence="3 5" id="KW-1133">Transmembrane helix</keyword>
<feature type="domain" description="Major facilitator superfamily (MFS) profile" evidence="6">
    <location>
        <begin position="25"/>
        <end position="417"/>
    </location>
</feature>
<evidence type="ECO:0000256" key="3">
    <source>
        <dbReference type="ARBA" id="ARBA00022989"/>
    </source>
</evidence>
<dbReference type="InterPro" id="IPR005829">
    <property type="entry name" value="Sugar_transporter_CS"/>
</dbReference>
<evidence type="ECO:0000259" key="6">
    <source>
        <dbReference type="PROSITE" id="PS50850"/>
    </source>
</evidence>
<organism evidence="7 8">
    <name type="scientific">Candidatus Paracaedimonas acanthamoebae</name>
    <dbReference type="NCBI Taxonomy" id="244581"/>
    <lineage>
        <taxon>Bacteria</taxon>
        <taxon>Pseudomonadati</taxon>
        <taxon>Pseudomonadota</taxon>
        <taxon>Alphaproteobacteria</taxon>
        <taxon>Holosporales</taxon>
        <taxon>Caedimonadaceae</taxon>
        <taxon>Candidatus Paracaedimonas</taxon>
    </lineage>
</organism>
<evidence type="ECO:0000256" key="2">
    <source>
        <dbReference type="ARBA" id="ARBA00022692"/>
    </source>
</evidence>
<dbReference type="PROSITE" id="PS00217">
    <property type="entry name" value="SUGAR_TRANSPORT_2"/>
    <property type="match status" value="1"/>
</dbReference>
<feature type="transmembrane region" description="Helical" evidence="5">
    <location>
        <begin position="183"/>
        <end position="202"/>
    </location>
</feature>
<comment type="subcellular location">
    <subcellularLocation>
        <location evidence="1">Membrane</location>
        <topology evidence="1">Multi-pass membrane protein</topology>
    </subcellularLocation>
</comment>
<feature type="transmembrane region" description="Helical" evidence="5">
    <location>
        <begin position="327"/>
        <end position="352"/>
    </location>
</feature>
<evidence type="ECO:0000313" key="8">
    <source>
        <dbReference type="Proteomes" id="UP000664414"/>
    </source>
</evidence>
<evidence type="ECO:0000256" key="1">
    <source>
        <dbReference type="ARBA" id="ARBA00004141"/>
    </source>
</evidence>